<dbReference type="EMBL" id="CAJNOJ010000192">
    <property type="protein sequence ID" value="CAF1269773.1"/>
    <property type="molecule type" value="Genomic_DNA"/>
</dbReference>
<feature type="domain" description="F-box" evidence="1">
    <location>
        <begin position="9"/>
        <end position="59"/>
    </location>
</feature>
<accession>A0A815BHH8</accession>
<dbReference type="Gene3D" id="3.80.10.10">
    <property type="entry name" value="Ribonuclease Inhibitor"/>
    <property type="match status" value="1"/>
</dbReference>
<dbReference type="PROSITE" id="PS50181">
    <property type="entry name" value="FBOX"/>
    <property type="match status" value="1"/>
</dbReference>
<evidence type="ECO:0000313" key="2">
    <source>
        <dbReference type="EMBL" id="CAF1269773.1"/>
    </source>
</evidence>
<dbReference type="AlphaFoldDB" id="A0A815BHH8"/>
<dbReference type="InterPro" id="IPR036047">
    <property type="entry name" value="F-box-like_dom_sf"/>
</dbReference>
<organism evidence="2 3">
    <name type="scientific">Adineta ricciae</name>
    <name type="common">Rotifer</name>
    <dbReference type="NCBI Taxonomy" id="249248"/>
    <lineage>
        <taxon>Eukaryota</taxon>
        <taxon>Metazoa</taxon>
        <taxon>Spiralia</taxon>
        <taxon>Gnathifera</taxon>
        <taxon>Rotifera</taxon>
        <taxon>Eurotatoria</taxon>
        <taxon>Bdelloidea</taxon>
        <taxon>Adinetida</taxon>
        <taxon>Adinetidae</taxon>
        <taxon>Adineta</taxon>
    </lineage>
</organism>
<name>A0A815BHH8_ADIRI</name>
<gene>
    <name evidence="2" type="ORF">EDS130_LOCUS28966</name>
</gene>
<dbReference type="InterPro" id="IPR032675">
    <property type="entry name" value="LRR_dom_sf"/>
</dbReference>
<sequence length="539" mass="64077">MFMLIRSFDVNFNDLPDEILLMIFQFLNYVDIVYSFYNLNDRFNRIIHDPVLTRCFKLVKKSCNHSYQNGTFSNMMLNRLCLEILPLIDDHIHEFILDSSSMQQILHATFYRNLAHLSLSDLRRETIEWLFTDEKLCRGVFRNQIQTLRIKLDDIDDEATFCPISYICENIFTVFHSLLSLELDESAPSIDFHHELSFEDIRVDHFRCSTLSKLKINVSSFEDCLHLFDGRFDQLQSVDINVCRIRRSELIPKQIDLPRMKHFFISCSCLTYYFEEEVLPLLHRMSNLEKLKMCFQIDLSRGFLDLNYFDRNILCSLPKLNQLSFFIHSNRLFPNEEELAILETLEERFHVDPGVGIASYGEFFSEERTAQYHLYSSPSFNEYFCGISNRFPGGAFPYVREVSLFDTKPFEEEFFRRIVQSFPRMETLSVVNSKAENHEEDNQENVSAIQYNHLVRLVLLHTHDHYIEQFLLERKSNLVQKVSLFVKYQSFKRITDNFTRDQTRVNCSKVNHLYFPDYDHSDDLHKYFPYAKIDECIAL</sequence>
<proteinExistence type="predicted"/>
<evidence type="ECO:0000259" key="1">
    <source>
        <dbReference type="PROSITE" id="PS50181"/>
    </source>
</evidence>
<reference evidence="2" key="1">
    <citation type="submission" date="2021-02" db="EMBL/GenBank/DDBJ databases">
        <authorList>
            <person name="Nowell W R."/>
        </authorList>
    </citation>
    <scope>NUCLEOTIDE SEQUENCE</scope>
</reference>
<protein>
    <recommendedName>
        <fullName evidence="1">F-box domain-containing protein</fullName>
    </recommendedName>
</protein>
<dbReference type="Proteomes" id="UP000663852">
    <property type="component" value="Unassembled WGS sequence"/>
</dbReference>
<comment type="caution">
    <text evidence="2">The sequence shown here is derived from an EMBL/GenBank/DDBJ whole genome shotgun (WGS) entry which is preliminary data.</text>
</comment>
<evidence type="ECO:0000313" key="3">
    <source>
        <dbReference type="Proteomes" id="UP000663852"/>
    </source>
</evidence>
<dbReference type="InterPro" id="IPR001810">
    <property type="entry name" value="F-box_dom"/>
</dbReference>
<dbReference type="SUPFAM" id="SSF81383">
    <property type="entry name" value="F-box domain"/>
    <property type="match status" value="1"/>
</dbReference>